<protein>
    <submittedName>
        <fullName evidence="1">Uncharacterized protein</fullName>
    </submittedName>
</protein>
<keyword evidence="2" id="KW-1185">Reference proteome</keyword>
<comment type="caution">
    <text evidence="1">The sequence shown here is derived from an EMBL/GenBank/DDBJ whole genome shotgun (WGS) entry which is preliminary data.</text>
</comment>
<gene>
    <name evidence="1" type="ORF">BDFB_010178</name>
</gene>
<accession>A0A482VBF8</accession>
<dbReference type="EMBL" id="QDEB01117543">
    <property type="protein sequence ID" value="RZB40597.1"/>
    <property type="molecule type" value="Genomic_DNA"/>
</dbReference>
<evidence type="ECO:0000313" key="2">
    <source>
        <dbReference type="Proteomes" id="UP000292052"/>
    </source>
</evidence>
<sequence>MKTIATSAGGAVSFGGEPAGVLAPAPVAVAAPPNAMNQLGTVYATKRRRRNGKRYVDSAADECSASQ</sequence>
<dbReference type="OrthoDB" id="6783593at2759"/>
<proteinExistence type="predicted"/>
<dbReference type="Proteomes" id="UP000292052">
    <property type="component" value="Unassembled WGS sequence"/>
</dbReference>
<reference evidence="1 2" key="1">
    <citation type="submission" date="2017-03" db="EMBL/GenBank/DDBJ databases">
        <title>Genome of the blue death feigning beetle - Asbolus verrucosus.</title>
        <authorList>
            <person name="Rider S.D."/>
        </authorList>
    </citation>
    <scope>NUCLEOTIDE SEQUENCE [LARGE SCALE GENOMIC DNA]</scope>
    <source>
        <strain evidence="1">Butters</strain>
        <tissue evidence="1">Head and leg muscle</tissue>
    </source>
</reference>
<organism evidence="1 2">
    <name type="scientific">Asbolus verrucosus</name>
    <name type="common">Desert ironclad beetle</name>
    <dbReference type="NCBI Taxonomy" id="1661398"/>
    <lineage>
        <taxon>Eukaryota</taxon>
        <taxon>Metazoa</taxon>
        <taxon>Ecdysozoa</taxon>
        <taxon>Arthropoda</taxon>
        <taxon>Hexapoda</taxon>
        <taxon>Insecta</taxon>
        <taxon>Pterygota</taxon>
        <taxon>Neoptera</taxon>
        <taxon>Endopterygota</taxon>
        <taxon>Coleoptera</taxon>
        <taxon>Polyphaga</taxon>
        <taxon>Cucujiformia</taxon>
        <taxon>Tenebrionidae</taxon>
        <taxon>Pimeliinae</taxon>
        <taxon>Asbolus</taxon>
    </lineage>
</organism>
<dbReference type="AlphaFoldDB" id="A0A482VBF8"/>
<evidence type="ECO:0000313" key="1">
    <source>
        <dbReference type="EMBL" id="RZB40597.1"/>
    </source>
</evidence>
<name>A0A482VBF8_ASBVE</name>